<dbReference type="Pfam" id="PF16879">
    <property type="entry name" value="Sin3a_C"/>
    <property type="match status" value="1"/>
</dbReference>
<reference evidence="6" key="2">
    <citation type="submission" date="2025-09" db="UniProtKB">
        <authorList>
            <consortium name="Ensembl"/>
        </authorList>
    </citation>
    <scope>IDENTIFICATION</scope>
</reference>
<dbReference type="Proteomes" id="UP000694388">
    <property type="component" value="Unplaced"/>
</dbReference>
<dbReference type="Pfam" id="PF02671">
    <property type="entry name" value="PAH"/>
    <property type="match status" value="1"/>
</dbReference>
<evidence type="ECO:0000259" key="5">
    <source>
        <dbReference type="SMART" id="SM00761"/>
    </source>
</evidence>
<accession>A0A8C4R4F0</accession>
<sequence length="875" mass="100065">MSLLPSTLRGQLDSKVHICSYNKNYKRTLDKTQSAAVAVGENLDLPPLKKNKRLSSFRDASLAAAGQYGTLRELSFFDKVRRALRSQEVYENFLRCIHLYNIDIISVSDLLDLIKPFLGKFPELLIQFKHLLGKCFGMSTQRDSLQDRVENIEMDLSSCKRLGPSYRALPESYQQPKCSGRTALCREVLNDIWVSFPSWSEDSTFVSSKKTQYEEHIYRCEDERFELDVVLETNLATIRVLENVQKKLSRLSPEEQSHLHLDDCLGGTSEVINCKALQRIYGDKAAEVIAGLKQNPANSIPVVLKRLKAREEEWREAQKGFNKLWREQNDRFYLRSLDPCGLTFRQLDTKALRSKSLLNQIEEAFDERQELMTTGQVQAFSSPHISLDYPDHTLHTDATALLLHDLGSHTGPATAELQHTRDLLFIFLPMLLFAPQLHPEDFVLDKSSGNEDESVSEEKEDHSLGSPCEQENAIQKTFAQACNPGAADSVYSLFFANSTWYIFLRLHQILCTRLLYIREHAPESVPAKNQASLAQGGNPQTETAISPADTTEEKVNSEPEKEAKGGSGYAAFLALTRRLLDGEMEPSEYEDALRDLLTIHGFVAYTMDRLVHHACRQLQQLVCDEACISLVKLHREARARGAGGGLCVSHAVRAPLEACYHRQAEQIVADDNCFKVMFIQSGEHVVMTMELLDSEEESTEDTFEIENWSNYVEHYTNSEDVGVEIHLSQKPIFLRRNLQRQQTMENMIAQWYRSKQHKSNLKVVEDLEYRFRFNSFQLQFVANSEDYFYRRGSLHRARQHRFGAKRLQAWHCWLAERARKGGLLKEQDRATRMWFMGLNQESSTIMAVCLQIMANGRSVNVYRSVMCTSRLPDSP</sequence>
<dbReference type="InterPro" id="IPR039774">
    <property type="entry name" value="Sin3-like"/>
</dbReference>
<evidence type="ECO:0000256" key="3">
    <source>
        <dbReference type="PROSITE-ProRule" id="PRU00810"/>
    </source>
</evidence>
<dbReference type="GeneTree" id="ENSGT00940000159560"/>
<dbReference type="PANTHER" id="PTHR12346:SF1">
    <property type="entry name" value="PAIRED AMPHIPATHIC HELIX PROTEIN SIN3B"/>
    <property type="match status" value="1"/>
</dbReference>
<dbReference type="InterPro" id="IPR036600">
    <property type="entry name" value="PAH_sf"/>
</dbReference>
<dbReference type="InterPro" id="IPR003822">
    <property type="entry name" value="PAH"/>
</dbReference>
<feature type="compositionally biased region" description="Basic and acidic residues" evidence="4">
    <location>
        <begin position="551"/>
        <end position="564"/>
    </location>
</feature>
<keyword evidence="7" id="KW-1185">Reference proteome</keyword>
<feature type="region of interest" description="Disordered" evidence="4">
    <location>
        <begin position="444"/>
        <end position="468"/>
    </location>
</feature>
<organism evidence="6 7">
    <name type="scientific">Eptatretus burgeri</name>
    <name type="common">Inshore hagfish</name>
    <dbReference type="NCBI Taxonomy" id="7764"/>
    <lineage>
        <taxon>Eukaryota</taxon>
        <taxon>Metazoa</taxon>
        <taxon>Chordata</taxon>
        <taxon>Craniata</taxon>
        <taxon>Vertebrata</taxon>
        <taxon>Cyclostomata</taxon>
        <taxon>Myxini</taxon>
        <taxon>Myxiniformes</taxon>
        <taxon>Myxinidae</taxon>
        <taxon>Eptatretinae</taxon>
        <taxon>Eptatretus</taxon>
    </lineage>
</organism>
<protein>
    <submittedName>
        <fullName evidence="6">SIN3 transcription regulator family member B</fullName>
    </submittedName>
</protein>
<feature type="domain" description="Histone deacetylase interacting" evidence="5">
    <location>
        <begin position="158"/>
        <end position="258"/>
    </location>
</feature>
<keyword evidence="2 3" id="KW-0539">Nucleus</keyword>
<feature type="region of interest" description="Disordered" evidence="4">
    <location>
        <begin position="528"/>
        <end position="564"/>
    </location>
</feature>
<dbReference type="GO" id="GO:0070822">
    <property type="term" value="C:Sin3-type complex"/>
    <property type="evidence" value="ECO:0007669"/>
    <property type="project" value="TreeGrafter"/>
</dbReference>
<dbReference type="InterPro" id="IPR031693">
    <property type="entry name" value="Sin3_C"/>
</dbReference>
<dbReference type="SMART" id="SM00761">
    <property type="entry name" value="HDAC_interact"/>
    <property type="match status" value="1"/>
</dbReference>
<dbReference type="PANTHER" id="PTHR12346">
    <property type="entry name" value="SIN3B-RELATED"/>
    <property type="match status" value="1"/>
</dbReference>
<dbReference type="OMA" id="IMANGRS"/>
<dbReference type="InterPro" id="IPR013194">
    <property type="entry name" value="HDAC_interact_dom"/>
</dbReference>
<dbReference type="GO" id="GO:0003714">
    <property type="term" value="F:transcription corepressor activity"/>
    <property type="evidence" value="ECO:0007669"/>
    <property type="project" value="InterPro"/>
</dbReference>
<dbReference type="AlphaFoldDB" id="A0A8C4R4F0"/>
<evidence type="ECO:0000256" key="4">
    <source>
        <dbReference type="SAM" id="MobiDB-lite"/>
    </source>
</evidence>
<dbReference type="GO" id="GO:0000122">
    <property type="term" value="P:negative regulation of transcription by RNA polymerase II"/>
    <property type="evidence" value="ECO:0007669"/>
    <property type="project" value="TreeGrafter"/>
</dbReference>
<evidence type="ECO:0000313" key="6">
    <source>
        <dbReference type="Ensembl" id="ENSEBUP00000024793.1"/>
    </source>
</evidence>
<evidence type="ECO:0000256" key="1">
    <source>
        <dbReference type="ARBA" id="ARBA00004123"/>
    </source>
</evidence>
<comment type="subcellular location">
    <subcellularLocation>
        <location evidence="1 3">Nucleus</location>
    </subcellularLocation>
</comment>
<dbReference type="PROSITE" id="PS51477">
    <property type="entry name" value="PAH"/>
    <property type="match status" value="1"/>
</dbReference>
<dbReference type="SUPFAM" id="SSF47762">
    <property type="entry name" value="PAH2 domain"/>
    <property type="match status" value="1"/>
</dbReference>
<dbReference type="Gene3D" id="1.20.1160.11">
    <property type="entry name" value="Paired amphipathic helix"/>
    <property type="match status" value="1"/>
</dbReference>
<name>A0A8C4R4F0_EPTBU</name>
<dbReference type="FunFam" id="1.20.1160.11:FF:000002">
    <property type="entry name" value="Paired amphipathic helix protein SIN3"/>
    <property type="match status" value="1"/>
</dbReference>
<evidence type="ECO:0000313" key="7">
    <source>
        <dbReference type="Proteomes" id="UP000694388"/>
    </source>
</evidence>
<reference evidence="6" key="1">
    <citation type="submission" date="2025-08" db="UniProtKB">
        <authorList>
            <consortium name="Ensembl"/>
        </authorList>
    </citation>
    <scope>IDENTIFICATION</scope>
</reference>
<dbReference type="Pfam" id="PF08295">
    <property type="entry name" value="Sin3_corepress"/>
    <property type="match status" value="1"/>
</dbReference>
<evidence type="ECO:0000256" key="2">
    <source>
        <dbReference type="ARBA" id="ARBA00023242"/>
    </source>
</evidence>
<dbReference type="Ensembl" id="ENSEBUT00000025369.1">
    <property type="protein sequence ID" value="ENSEBUP00000024793.1"/>
    <property type="gene ID" value="ENSEBUG00000015289.1"/>
</dbReference>
<feature type="compositionally biased region" description="Polar residues" evidence="4">
    <location>
        <begin position="528"/>
        <end position="544"/>
    </location>
</feature>
<proteinExistence type="predicted"/>